<dbReference type="Proteomes" id="UP000075663">
    <property type="component" value="Unassembled WGS sequence"/>
</dbReference>
<organism evidence="1 2">
    <name type="scientific">Roseivirga seohaensis</name>
    <dbReference type="NCBI Taxonomy" id="1914963"/>
    <lineage>
        <taxon>Bacteria</taxon>
        <taxon>Pseudomonadati</taxon>
        <taxon>Bacteroidota</taxon>
        <taxon>Cytophagia</taxon>
        <taxon>Cytophagales</taxon>
        <taxon>Roseivirgaceae</taxon>
        <taxon>Roseivirga</taxon>
    </lineage>
</organism>
<evidence type="ECO:0000313" key="2">
    <source>
        <dbReference type="Proteomes" id="UP000075663"/>
    </source>
</evidence>
<dbReference type="STRING" id="1914963.AWW67_02090"/>
<reference evidence="1 2" key="1">
    <citation type="submission" date="2016-01" db="EMBL/GenBank/DDBJ databases">
        <title>Genome sequencing of Roseivirga seohaensis SW-152.</title>
        <authorList>
            <person name="Selvaratnam C."/>
            <person name="Thevarajoo S."/>
            <person name="Goh K.M."/>
            <person name="Ee R."/>
            <person name="Chan K.-G."/>
            <person name="Chong C.S."/>
        </authorList>
    </citation>
    <scope>NUCLEOTIDE SEQUENCE [LARGE SCALE GENOMIC DNA]</scope>
    <source>
        <strain evidence="1 2">SW-152</strain>
    </source>
</reference>
<dbReference type="RefSeq" id="WP_062300758.1">
    <property type="nucleotide sequence ID" value="NZ_LRPB01000023.1"/>
</dbReference>
<evidence type="ECO:0008006" key="3">
    <source>
        <dbReference type="Google" id="ProtNLM"/>
    </source>
</evidence>
<dbReference type="EMBL" id="LRPB01000023">
    <property type="protein sequence ID" value="KYG83930.1"/>
    <property type="molecule type" value="Genomic_DNA"/>
</dbReference>
<dbReference type="AlphaFoldDB" id="A0A150XYS8"/>
<proteinExistence type="predicted"/>
<protein>
    <recommendedName>
        <fullName evidence="3">Addiction module toxin RelE</fullName>
    </recommendedName>
</protein>
<gene>
    <name evidence="1" type="ORF">AWW67_02090</name>
</gene>
<accession>A0A150XYS8</accession>
<evidence type="ECO:0000313" key="1">
    <source>
        <dbReference type="EMBL" id="KYG83930.1"/>
    </source>
</evidence>
<sequence>MKILCLEDFKVEFEKLKDKKSYKDLEKLLIDYFFNKSVDELMSGTRLNNSENTPYIKKRLSGSGGYRAYFLLLIKDEQLILMFVHPKTGSVGSPNITDESKAYLYKKVLSTIESNDLYELKLNDKKNQIVFSK</sequence>
<name>A0A150XYS8_9BACT</name>
<comment type="caution">
    <text evidence="1">The sequence shown here is derived from an EMBL/GenBank/DDBJ whole genome shotgun (WGS) entry which is preliminary data.</text>
</comment>